<dbReference type="KEGG" id="nsr:NS506_07519"/>
<dbReference type="OrthoDB" id="4741065at2"/>
<evidence type="ECO:0000256" key="1">
    <source>
        <dbReference type="SAM" id="MobiDB-lite"/>
    </source>
</evidence>
<dbReference type="GeneID" id="93372541"/>
<name>A0A0B8NR80_9NOCA</name>
<accession>A0A0B8NR80</accession>
<dbReference type="EMBL" id="CP017839">
    <property type="protein sequence ID" value="APB01539.1"/>
    <property type="molecule type" value="Genomic_DNA"/>
</dbReference>
<feature type="compositionally biased region" description="Basic and acidic residues" evidence="1">
    <location>
        <begin position="51"/>
        <end position="74"/>
    </location>
</feature>
<evidence type="ECO:0000313" key="3">
    <source>
        <dbReference type="EMBL" id="GAP31239.1"/>
    </source>
</evidence>
<keyword evidence="4" id="KW-1185">Reference proteome</keyword>
<dbReference type="RefSeq" id="WP_071811613.1">
    <property type="nucleotide sequence ID" value="NZ_AP017900.1"/>
</dbReference>
<evidence type="ECO:0000313" key="4">
    <source>
        <dbReference type="Proteomes" id="UP000037179"/>
    </source>
</evidence>
<feature type="compositionally biased region" description="Basic and acidic residues" evidence="1">
    <location>
        <begin position="25"/>
        <end position="34"/>
    </location>
</feature>
<sequence>MSKEIAGRKFSTPEEAGVEAPTPEQLDKYREKFKEARKRLRSASPDPEILAGDKYHDDISGTEFDPRRDESDNA</sequence>
<proteinExistence type="predicted"/>
<protein>
    <submittedName>
        <fullName evidence="3">Uncharacterized protein</fullName>
    </submittedName>
</protein>
<reference evidence="4" key="1">
    <citation type="submission" date="2015-07" db="EMBL/GenBank/DDBJ databases">
        <title>Nocardia seriolae U-1 whole genome shotgun sequence.</title>
        <authorList>
            <person name="Imajoh M."/>
            <person name="Fukumoto Y."/>
            <person name="Sukeda M."/>
            <person name="Yamane J."/>
            <person name="Yamasaki K."/>
            <person name="Shimizu M."/>
            <person name="Ohnishi K."/>
            <person name="Oshima S."/>
        </authorList>
    </citation>
    <scope>NUCLEOTIDE SEQUENCE [LARGE SCALE GENOMIC DNA]</scope>
    <source>
        <strain evidence="4">U-1</strain>
    </source>
</reference>
<evidence type="ECO:0000313" key="2">
    <source>
        <dbReference type="EMBL" id="APB01539.1"/>
    </source>
</evidence>
<dbReference type="Proteomes" id="UP000037179">
    <property type="component" value="Unassembled WGS sequence"/>
</dbReference>
<dbReference type="Proteomes" id="UP000180166">
    <property type="component" value="Chromosome"/>
</dbReference>
<organism evidence="3 4">
    <name type="scientific">Nocardia seriolae</name>
    <dbReference type="NCBI Taxonomy" id="37332"/>
    <lineage>
        <taxon>Bacteria</taxon>
        <taxon>Bacillati</taxon>
        <taxon>Actinomycetota</taxon>
        <taxon>Actinomycetes</taxon>
        <taxon>Mycobacteriales</taxon>
        <taxon>Nocardiaceae</taxon>
        <taxon>Nocardia</taxon>
    </lineage>
</organism>
<evidence type="ECO:0000313" key="5">
    <source>
        <dbReference type="Proteomes" id="UP000180166"/>
    </source>
</evidence>
<feature type="region of interest" description="Disordered" evidence="1">
    <location>
        <begin position="1"/>
        <end position="74"/>
    </location>
</feature>
<dbReference type="EMBL" id="BBYQ01000108">
    <property type="protein sequence ID" value="GAP31239.1"/>
    <property type="molecule type" value="Genomic_DNA"/>
</dbReference>
<reference evidence="2 5" key="3">
    <citation type="submission" date="2016-10" db="EMBL/GenBank/DDBJ databases">
        <title>Genome sequence of Nocardia seriolae strain EM150506, isolated from Anguila japonica.</title>
        <authorList>
            <person name="Han H.-J."/>
        </authorList>
    </citation>
    <scope>NUCLEOTIDE SEQUENCE [LARGE SCALE GENOMIC DNA]</scope>
    <source>
        <strain evidence="2 5">EM150506</strain>
    </source>
</reference>
<reference evidence="3 4" key="2">
    <citation type="journal article" date="2016" name="Genome Announc.">
        <title>Draft Genome Sequence of Erythromycin- and Oxytetracycline-Sensitive Nocardia seriolae Strain U-1 (NBRC 110359).</title>
        <authorList>
            <person name="Imajoh M."/>
            <person name="Sukeda M."/>
            <person name="Shimizu M."/>
            <person name="Yamane J."/>
            <person name="Ohnishi K."/>
            <person name="Oshima S."/>
        </authorList>
    </citation>
    <scope>NUCLEOTIDE SEQUENCE [LARGE SCALE GENOMIC DNA]</scope>
    <source>
        <strain evidence="3 4">U-1</strain>
    </source>
</reference>
<dbReference type="AlphaFoldDB" id="A0A0B8NR80"/>
<gene>
    <name evidence="2" type="ORF">NS506_07519</name>
    <name evidence="3" type="ORF">NSK11_contig00108-0002</name>
</gene>